<dbReference type="Proteomes" id="UP000322234">
    <property type="component" value="Unassembled WGS sequence"/>
</dbReference>
<evidence type="ECO:0000259" key="6">
    <source>
        <dbReference type="PROSITE" id="PS50850"/>
    </source>
</evidence>
<feature type="transmembrane region" description="Helical" evidence="5">
    <location>
        <begin position="6"/>
        <end position="23"/>
    </location>
</feature>
<dbReference type="Gene3D" id="1.20.1250.20">
    <property type="entry name" value="MFS general substrate transporter like domains"/>
    <property type="match status" value="1"/>
</dbReference>
<dbReference type="GO" id="GO:0016020">
    <property type="term" value="C:membrane"/>
    <property type="evidence" value="ECO:0007669"/>
    <property type="project" value="UniProtKB-SubCell"/>
</dbReference>
<evidence type="ECO:0000256" key="2">
    <source>
        <dbReference type="ARBA" id="ARBA00022692"/>
    </source>
</evidence>
<keyword evidence="2 5" id="KW-0812">Transmembrane</keyword>
<proteinExistence type="predicted"/>
<keyword evidence="4 5" id="KW-0472">Membrane</keyword>
<evidence type="ECO:0000313" key="8">
    <source>
        <dbReference type="Proteomes" id="UP000322234"/>
    </source>
</evidence>
<dbReference type="PROSITE" id="PS50850">
    <property type="entry name" value="MFS"/>
    <property type="match status" value="1"/>
</dbReference>
<gene>
    <name evidence="7" type="ORF">E5288_WYG019925</name>
</gene>
<name>A0A6B0RJT7_9CETA</name>
<evidence type="ECO:0000256" key="5">
    <source>
        <dbReference type="SAM" id="Phobius"/>
    </source>
</evidence>
<dbReference type="GO" id="GO:0022857">
    <property type="term" value="F:transmembrane transporter activity"/>
    <property type="evidence" value="ECO:0007669"/>
    <property type="project" value="InterPro"/>
</dbReference>
<dbReference type="AlphaFoldDB" id="A0A6B0RJT7"/>
<dbReference type="InterPro" id="IPR020846">
    <property type="entry name" value="MFS_dom"/>
</dbReference>
<keyword evidence="8" id="KW-1185">Reference proteome</keyword>
<dbReference type="EMBL" id="VBQZ03000051">
    <property type="protein sequence ID" value="MXQ88987.1"/>
    <property type="molecule type" value="Genomic_DNA"/>
</dbReference>
<feature type="transmembrane region" description="Helical" evidence="5">
    <location>
        <begin position="140"/>
        <end position="163"/>
    </location>
</feature>
<feature type="transmembrane region" description="Helical" evidence="5">
    <location>
        <begin position="78"/>
        <end position="102"/>
    </location>
</feature>
<feature type="transmembrane region" description="Helical" evidence="5">
    <location>
        <begin position="30"/>
        <end position="48"/>
    </location>
</feature>
<dbReference type="InterPro" id="IPR036259">
    <property type="entry name" value="MFS_trans_sf"/>
</dbReference>
<organism evidence="7 8">
    <name type="scientific">Bos mutus</name>
    <name type="common">wild yak</name>
    <dbReference type="NCBI Taxonomy" id="72004"/>
    <lineage>
        <taxon>Eukaryota</taxon>
        <taxon>Metazoa</taxon>
        <taxon>Chordata</taxon>
        <taxon>Craniata</taxon>
        <taxon>Vertebrata</taxon>
        <taxon>Euteleostomi</taxon>
        <taxon>Mammalia</taxon>
        <taxon>Eutheria</taxon>
        <taxon>Laurasiatheria</taxon>
        <taxon>Artiodactyla</taxon>
        <taxon>Ruminantia</taxon>
        <taxon>Pecora</taxon>
        <taxon>Bovidae</taxon>
        <taxon>Bovinae</taxon>
        <taxon>Bos</taxon>
    </lineage>
</organism>
<dbReference type="PANTHER" id="PTHR24064">
    <property type="entry name" value="SOLUTE CARRIER FAMILY 22 MEMBER"/>
    <property type="match status" value="1"/>
</dbReference>
<evidence type="ECO:0000256" key="3">
    <source>
        <dbReference type="ARBA" id="ARBA00022989"/>
    </source>
</evidence>
<protein>
    <recommendedName>
        <fullName evidence="6">Major facilitator superfamily (MFS) profile domain-containing protein</fullName>
    </recommendedName>
</protein>
<accession>A0A6B0RJT7</accession>
<comment type="subcellular location">
    <subcellularLocation>
        <location evidence="1">Membrane</location>
        <topology evidence="1">Multi-pass membrane protein</topology>
    </subcellularLocation>
</comment>
<keyword evidence="3 5" id="KW-1133">Transmembrane helix</keyword>
<sequence>METSQSVYVAGLLIGALIFGPLCNWIGHKATLLVQLLLFAILGMSTAFVPSFELYMVLCFSVATAVTGYTFSNVTLHLPVVVTVLALVGKFALAARFAIFYVDSAELFPTVIRQTGMGMVGIFSRIRGILMPLMILLGEYHVSLFVLIYGSLPIGAGLLCALLTETRGQTLKDTIDDLEQES</sequence>
<dbReference type="SUPFAM" id="SSF103473">
    <property type="entry name" value="MFS general substrate transporter"/>
    <property type="match status" value="2"/>
</dbReference>
<feature type="domain" description="Major facilitator superfamily (MFS) profile" evidence="6">
    <location>
        <begin position="1"/>
        <end position="167"/>
    </location>
</feature>
<evidence type="ECO:0000256" key="1">
    <source>
        <dbReference type="ARBA" id="ARBA00004141"/>
    </source>
</evidence>
<evidence type="ECO:0000313" key="7">
    <source>
        <dbReference type="EMBL" id="MXQ88987.1"/>
    </source>
</evidence>
<reference evidence="7" key="1">
    <citation type="submission" date="2019-10" db="EMBL/GenBank/DDBJ databases">
        <title>The sequence and de novo assembly of the wild yak genome.</title>
        <authorList>
            <person name="Liu Y."/>
        </authorList>
    </citation>
    <scope>NUCLEOTIDE SEQUENCE [LARGE SCALE GENOMIC DNA]</scope>
    <source>
        <strain evidence="7">WY2019</strain>
    </source>
</reference>
<evidence type="ECO:0000256" key="4">
    <source>
        <dbReference type="ARBA" id="ARBA00023136"/>
    </source>
</evidence>
<comment type="caution">
    <text evidence="7">The sequence shown here is derived from an EMBL/GenBank/DDBJ whole genome shotgun (WGS) entry which is preliminary data.</text>
</comment>